<sequence length="415" mass="45848">MENLFSLDVEIPNTGPFRTPSPSLHPQEDNGGVGGERIDVGGGVRSGGAVNRCLSEWCFQKFIDDSPLLDTPAASAVNLDANSGPYNNPEAEASRKRRGNVHWEQDTSVVEDIPTPPTPTTATAMLDPMAYNTMLRRKLDADLAAVAMWRAQTSHGIPQQGSHGNRSSRNSNASNNVGSPNHIGDVGVHQLSSSYWDPSSSEDDMEGNAETTGNMNVTAAKVKKRKESNRDSARRSRSRKAAHMKELEEQVSLLRVENNLLMRRLAEVSQRYTNVVVDNRVLKANVETLETKVKMSEETMKRLTIASNFPQATPLSGSRLNTISNTLFPTQDTSVSYFYTTKTDDDVNNRYIHELAPITTFQIFNPSTSLCIQPMVTLDHHQIRTRGGIPSTSVPKTQWEATITDQNEFVNMGMQ</sequence>
<dbReference type="EnsemblPlants" id="AVESA.00010b.r2.2CG0286970.1">
    <property type="protein sequence ID" value="AVESA.00010b.r2.2CG0286970.1.CDS"/>
    <property type="gene ID" value="AVESA.00010b.r2.2CG0286970"/>
</dbReference>
<proteinExistence type="predicted"/>
<protein>
    <submittedName>
        <fullName evidence="1">Uncharacterized protein</fullName>
    </submittedName>
</protein>
<reference evidence="1" key="1">
    <citation type="submission" date="2021-05" db="EMBL/GenBank/DDBJ databases">
        <authorList>
            <person name="Scholz U."/>
            <person name="Mascher M."/>
            <person name="Fiebig A."/>
        </authorList>
    </citation>
    <scope>NUCLEOTIDE SEQUENCE [LARGE SCALE GENOMIC DNA]</scope>
</reference>
<keyword evidence="2" id="KW-1185">Reference proteome</keyword>
<reference evidence="1" key="2">
    <citation type="submission" date="2025-09" db="UniProtKB">
        <authorList>
            <consortium name="EnsemblPlants"/>
        </authorList>
    </citation>
    <scope>IDENTIFICATION</scope>
</reference>
<name>A0ACD5UP53_AVESA</name>
<evidence type="ECO:0000313" key="2">
    <source>
        <dbReference type="Proteomes" id="UP001732700"/>
    </source>
</evidence>
<evidence type="ECO:0000313" key="1">
    <source>
        <dbReference type="EnsemblPlants" id="AVESA.00010b.r2.2CG0286970.1.CDS"/>
    </source>
</evidence>
<dbReference type="Proteomes" id="UP001732700">
    <property type="component" value="Chromosome 2C"/>
</dbReference>
<organism evidence="1 2">
    <name type="scientific">Avena sativa</name>
    <name type="common">Oat</name>
    <dbReference type="NCBI Taxonomy" id="4498"/>
    <lineage>
        <taxon>Eukaryota</taxon>
        <taxon>Viridiplantae</taxon>
        <taxon>Streptophyta</taxon>
        <taxon>Embryophyta</taxon>
        <taxon>Tracheophyta</taxon>
        <taxon>Spermatophyta</taxon>
        <taxon>Magnoliopsida</taxon>
        <taxon>Liliopsida</taxon>
        <taxon>Poales</taxon>
        <taxon>Poaceae</taxon>
        <taxon>BOP clade</taxon>
        <taxon>Pooideae</taxon>
        <taxon>Poodae</taxon>
        <taxon>Poeae</taxon>
        <taxon>Poeae Chloroplast Group 1 (Aveneae type)</taxon>
        <taxon>Aveninae</taxon>
        <taxon>Avena</taxon>
    </lineage>
</organism>
<accession>A0ACD5UP53</accession>